<evidence type="ECO:0000256" key="1">
    <source>
        <dbReference type="SAM" id="MobiDB-lite"/>
    </source>
</evidence>
<evidence type="ECO:0000313" key="3">
    <source>
        <dbReference type="Proteomes" id="UP001331761"/>
    </source>
</evidence>
<sequence>MDNIELPLCWWRPATFSDDVLSPELEEEKKKRSNELIKEESKAGEIKEKREDKKILESMARVGKDLRRVKHEIFALGHRIEELRREESKANKSKNYA</sequence>
<organism evidence="2 3">
    <name type="scientific">Trichostrongylus colubriformis</name>
    <name type="common">Black scour worm</name>
    <dbReference type="NCBI Taxonomy" id="6319"/>
    <lineage>
        <taxon>Eukaryota</taxon>
        <taxon>Metazoa</taxon>
        <taxon>Ecdysozoa</taxon>
        <taxon>Nematoda</taxon>
        <taxon>Chromadorea</taxon>
        <taxon>Rhabditida</taxon>
        <taxon>Rhabditina</taxon>
        <taxon>Rhabditomorpha</taxon>
        <taxon>Strongyloidea</taxon>
        <taxon>Trichostrongylidae</taxon>
        <taxon>Trichostrongylus</taxon>
    </lineage>
</organism>
<feature type="region of interest" description="Disordered" evidence="1">
    <location>
        <begin position="27"/>
        <end position="49"/>
    </location>
</feature>
<dbReference type="Proteomes" id="UP001331761">
    <property type="component" value="Unassembled WGS sequence"/>
</dbReference>
<protein>
    <submittedName>
        <fullName evidence="2">Uncharacterized protein</fullName>
    </submittedName>
</protein>
<name>A0AAN8IKT6_TRICO</name>
<proteinExistence type="predicted"/>
<evidence type="ECO:0000313" key="2">
    <source>
        <dbReference type="EMBL" id="KAK5977206.1"/>
    </source>
</evidence>
<dbReference type="EMBL" id="WIXE01010899">
    <property type="protein sequence ID" value="KAK5977206.1"/>
    <property type="molecule type" value="Genomic_DNA"/>
</dbReference>
<reference evidence="2 3" key="1">
    <citation type="submission" date="2019-10" db="EMBL/GenBank/DDBJ databases">
        <title>Assembly and Annotation for the nematode Trichostrongylus colubriformis.</title>
        <authorList>
            <person name="Martin J."/>
        </authorList>
    </citation>
    <scope>NUCLEOTIDE SEQUENCE [LARGE SCALE GENOMIC DNA]</scope>
    <source>
        <strain evidence="2">G859</strain>
        <tissue evidence="2">Whole worm</tissue>
    </source>
</reference>
<comment type="caution">
    <text evidence="2">The sequence shown here is derived from an EMBL/GenBank/DDBJ whole genome shotgun (WGS) entry which is preliminary data.</text>
</comment>
<gene>
    <name evidence="2" type="ORF">GCK32_011422</name>
</gene>
<keyword evidence="3" id="KW-1185">Reference proteome</keyword>
<accession>A0AAN8IKT6</accession>
<dbReference type="AlphaFoldDB" id="A0AAN8IKT6"/>